<keyword evidence="4" id="KW-1185">Reference proteome</keyword>
<dbReference type="KEGG" id="bhu:bhn_I0935"/>
<dbReference type="InterPro" id="IPR000326">
    <property type="entry name" value="PAP2/HPO"/>
</dbReference>
<dbReference type="OrthoDB" id="371155at2"/>
<feature type="transmembrane region" description="Helical" evidence="1">
    <location>
        <begin position="7"/>
        <end position="28"/>
    </location>
</feature>
<keyword evidence="1" id="KW-0472">Membrane</keyword>
<feature type="transmembrane region" description="Helical" evidence="1">
    <location>
        <begin position="163"/>
        <end position="181"/>
    </location>
</feature>
<feature type="domain" description="Phosphatidic acid phosphatase type 2/haloperoxidase" evidence="2">
    <location>
        <begin position="93"/>
        <end position="208"/>
    </location>
</feature>
<dbReference type="SMART" id="SM00014">
    <property type="entry name" value="acidPPc"/>
    <property type="match status" value="1"/>
</dbReference>
<dbReference type="AlphaFoldDB" id="A0A1D9P0H0"/>
<reference evidence="4" key="1">
    <citation type="submission" date="2016-10" db="EMBL/GenBank/DDBJ databases">
        <title>The complete genome sequence of the rumen bacterium Butyrivibrio hungatei MB2003.</title>
        <authorList>
            <person name="Palevich N."/>
            <person name="Kelly W.J."/>
            <person name="Leahy S.C."/>
            <person name="Altermann E."/>
            <person name="Rakonjac J."/>
            <person name="Attwood G.T."/>
        </authorList>
    </citation>
    <scope>NUCLEOTIDE SEQUENCE [LARGE SCALE GENOMIC DNA]</scope>
    <source>
        <strain evidence="4">MB2003</strain>
    </source>
</reference>
<dbReference type="SUPFAM" id="SSF48317">
    <property type="entry name" value="Acid phosphatase/Vanadium-dependent haloperoxidase"/>
    <property type="match status" value="1"/>
</dbReference>
<organism evidence="3 4">
    <name type="scientific">Butyrivibrio hungatei</name>
    <dbReference type="NCBI Taxonomy" id="185008"/>
    <lineage>
        <taxon>Bacteria</taxon>
        <taxon>Bacillati</taxon>
        <taxon>Bacillota</taxon>
        <taxon>Clostridia</taxon>
        <taxon>Lachnospirales</taxon>
        <taxon>Lachnospiraceae</taxon>
        <taxon>Butyrivibrio</taxon>
    </lineage>
</organism>
<feature type="transmembrane region" description="Helical" evidence="1">
    <location>
        <begin position="135"/>
        <end position="151"/>
    </location>
</feature>
<feature type="transmembrane region" description="Helical" evidence="1">
    <location>
        <begin position="65"/>
        <end position="86"/>
    </location>
</feature>
<keyword evidence="1" id="KW-1133">Transmembrane helix</keyword>
<accession>A0A1D9P0H0</accession>
<name>A0A1D9P0H0_9FIRM</name>
<dbReference type="Pfam" id="PF01569">
    <property type="entry name" value="PAP2"/>
    <property type="match status" value="1"/>
</dbReference>
<gene>
    <name evidence="3" type="ORF">bhn_I0935</name>
</gene>
<evidence type="ECO:0000313" key="4">
    <source>
        <dbReference type="Proteomes" id="UP000179284"/>
    </source>
</evidence>
<dbReference type="Gene3D" id="1.20.144.10">
    <property type="entry name" value="Phosphatidic acid phosphatase type 2/haloperoxidase"/>
    <property type="match status" value="1"/>
</dbReference>
<proteinExistence type="predicted"/>
<dbReference type="EMBL" id="CP017831">
    <property type="protein sequence ID" value="AOZ95969.1"/>
    <property type="molecule type" value="Genomic_DNA"/>
</dbReference>
<evidence type="ECO:0000256" key="1">
    <source>
        <dbReference type="SAM" id="Phobius"/>
    </source>
</evidence>
<feature type="transmembrane region" description="Helical" evidence="1">
    <location>
        <begin position="98"/>
        <end position="115"/>
    </location>
</feature>
<evidence type="ECO:0000313" key="3">
    <source>
        <dbReference type="EMBL" id="AOZ95969.1"/>
    </source>
</evidence>
<keyword evidence="1" id="KW-0812">Transmembrane</keyword>
<dbReference type="InterPro" id="IPR036938">
    <property type="entry name" value="PAP2/HPO_sf"/>
</dbReference>
<evidence type="ECO:0000259" key="2">
    <source>
        <dbReference type="SMART" id="SM00014"/>
    </source>
</evidence>
<feature type="transmembrane region" description="Helical" evidence="1">
    <location>
        <begin position="187"/>
        <end position="207"/>
    </location>
</feature>
<sequence>MENRKDCLLFGFIFVALFVLFTALVMTIDVQPVGQNGTDIGFAGLNTAFHALTGVNMKIYTITDWLGLVPIFICMIFGVVGFVQLVKRKNLLKVDSDIIILGIYYIIVIMAYLIFEMIPINYRPIPIEGVMEASYPSSTTLLVLSVMPTLVEQSGRRINDKLIKKLITLFSGLFSLFMVIGRTISGVHWLTDIVGSVLLSIGLFYLYKGFVLKFSKER</sequence>
<protein>
    <submittedName>
        <fullName evidence="3">PAP2 family protein</fullName>
    </submittedName>
</protein>
<dbReference type="Proteomes" id="UP000179284">
    <property type="component" value="Chromosome I"/>
</dbReference>